<feature type="compositionally biased region" description="Basic and acidic residues" evidence="4">
    <location>
        <begin position="258"/>
        <end position="285"/>
    </location>
</feature>
<sequence length="305" mass="35787">IIYVDFCLNYYLPLGQKKMQLLKNKFDSKKVEQFLISENKFITDLFSITAIPERKDFLENDVEDDDMNGQNSGFSVLGTKTSRAKSLQELQQRLEAITSKKKLTYKEKLAKKGLKNRMKKKSKQDERNAKQKLIRAAKLTNTEIKIEEGDTKPNTTKPVFNSENKMVFSKFDFANLGMKRQKKQEKDPKKLLKKIDEQKDKLQKLEESGETEKIIEIKEKTAWKNAFAKAEGVKVKDDPTLLKKSLKRKEQKQRSSKNKWEKRQQGVQKAKEERQQKRSDNIEKRKKEKKNRKLKTASKRGRIIP</sequence>
<evidence type="ECO:0000256" key="3">
    <source>
        <dbReference type="ARBA" id="ARBA00023242"/>
    </source>
</evidence>
<comment type="subcellular location">
    <subcellularLocation>
        <location evidence="1">Nucleus</location>
    </subcellularLocation>
</comment>
<evidence type="ECO:0000256" key="1">
    <source>
        <dbReference type="ARBA" id="ARBA00004123"/>
    </source>
</evidence>
<feature type="non-terminal residue" evidence="6">
    <location>
        <position position="305"/>
    </location>
</feature>
<evidence type="ECO:0000256" key="4">
    <source>
        <dbReference type="SAM" id="MobiDB-lite"/>
    </source>
</evidence>
<dbReference type="OrthoDB" id="444809at2759"/>
<dbReference type="GO" id="GO:0003677">
    <property type="term" value="F:DNA binding"/>
    <property type="evidence" value="ECO:0007669"/>
    <property type="project" value="TreeGrafter"/>
</dbReference>
<feature type="region of interest" description="Disordered" evidence="4">
    <location>
        <begin position="228"/>
        <end position="305"/>
    </location>
</feature>
<feature type="compositionally biased region" description="Basic residues" evidence="4">
    <location>
        <begin position="244"/>
        <end position="257"/>
    </location>
</feature>
<dbReference type="PANTHER" id="PTHR14369">
    <property type="entry name" value="SURFEIT LOCUS PROTEIN 6"/>
    <property type="match status" value="1"/>
</dbReference>
<dbReference type="GO" id="GO:0005730">
    <property type="term" value="C:nucleolus"/>
    <property type="evidence" value="ECO:0007669"/>
    <property type="project" value="TreeGrafter"/>
</dbReference>
<dbReference type="GO" id="GO:0003723">
    <property type="term" value="F:RNA binding"/>
    <property type="evidence" value="ECO:0007669"/>
    <property type="project" value="TreeGrafter"/>
</dbReference>
<dbReference type="GO" id="GO:0042274">
    <property type="term" value="P:ribosomal small subunit biogenesis"/>
    <property type="evidence" value="ECO:0007669"/>
    <property type="project" value="TreeGrafter"/>
</dbReference>
<keyword evidence="3" id="KW-0539">Nucleus</keyword>
<accession>V5FXI7</accession>
<dbReference type="PANTHER" id="PTHR14369:SF0">
    <property type="entry name" value="SURFEIT LOCUS PROTEIN 6"/>
    <property type="match status" value="1"/>
</dbReference>
<feature type="compositionally biased region" description="Basic and acidic residues" evidence="4">
    <location>
        <begin position="231"/>
        <end position="241"/>
    </location>
</feature>
<dbReference type="AlphaFoldDB" id="V5FXI7"/>
<dbReference type="InterPro" id="IPR007019">
    <property type="entry name" value="SURF6"/>
</dbReference>
<feature type="domain" description="Ribosomal RNA-processing protein 14/surfeit locus protein 6 C-terminal" evidence="5">
    <location>
        <begin position="111"/>
        <end position="295"/>
    </location>
</feature>
<reference evidence="6" key="1">
    <citation type="submission" date="2013-07" db="EMBL/GenBank/DDBJ databases">
        <title>Midgut Transcriptome Profiling of Anoplphora glabripennis, a Lignocellulose Degrading, Wood-Boring Cerambycid.</title>
        <authorList>
            <person name="Scully E.D."/>
            <person name="Hoover K."/>
            <person name="Carlson J.E."/>
            <person name="Tien M."/>
            <person name="Geib S.M."/>
        </authorList>
    </citation>
    <scope>NUCLEOTIDE SEQUENCE</scope>
</reference>
<dbReference type="EMBL" id="GALX01006091">
    <property type="protein sequence ID" value="JAB62375.1"/>
    <property type="molecule type" value="Transcribed_RNA"/>
</dbReference>
<proteinExistence type="inferred from homology"/>
<organism evidence="6">
    <name type="scientific">Anoplophora glabripennis</name>
    <name type="common">Asian longhorn beetle</name>
    <name type="synonym">Anoplophora nobilis</name>
    <dbReference type="NCBI Taxonomy" id="217634"/>
    <lineage>
        <taxon>Eukaryota</taxon>
        <taxon>Metazoa</taxon>
        <taxon>Ecdysozoa</taxon>
        <taxon>Arthropoda</taxon>
        <taxon>Hexapoda</taxon>
        <taxon>Insecta</taxon>
        <taxon>Pterygota</taxon>
        <taxon>Neoptera</taxon>
        <taxon>Endopterygota</taxon>
        <taxon>Coleoptera</taxon>
        <taxon>Polyphaga</taxon>
        <taxon>Cucujiformia</taxon>
        <taxon>Chrysomeloidea</taxon>
        <taxon>Cerambycidae</taxon>
        <taxon>Lamiinae</taxon>
        <taxon>Lamiini</taxon>
        <taxon>Anoplophora</taxon>
    </lineage>
</organism>
<dbReference type="InterPro" id="IPR029190">
    <property type="entry name" value="Rrp14/SURF6_C"/>
</dbReference>
<dbReference type="GO" id="GO:0042273">
    <property type="term" value="P:ribosomal large subunit biogenesis"/>
    <property type="evidence" value="ECO:0007669"/>
    <property type="project" value="TreeGrafter"/>
</dbReference>
<evidence type="ECO:0000259" key="5">
    <source>
        <dbReference type="Pfam" id="PF04935"/>
    </source>
</evidence>
<evidence type="ECO:0000313" key="6">
    <source>
        <dbReference type="EMBL" id="JAB62375.1"/>
    </source>
</evidence>
<feature type="non-terminal residue" evidence="6">
    <location>
        <position position="1"/>
    </location>
</feature>
<dbReference type="Pfam" id="PF04935">
    <property type="entry name" value="SURF6"/>
    <property type="match status" value="1"/>
</dbReference>
<evidence type="ECO:0000256" key="2">
    <source>
        <dbReference type="ARBA" id="ARBA00005904"/>
    </source>
</evidence>
<protein>
    <submittedName>
        <fullName evidence="6">Surfeit locus protein</fullName>
    </submittedName>
</protein>
<gene>
    <name evidence="6" type="primary">SURF6</name>
</gene>
<feature type="compositionally biased region" description="Basic residues" evidence="4">
    <location>
        <begin position="286"/>
        <end position="305"/>
    </location>
</feature>
<name>V5FXI7_ANOGL</name>
<comment type="similarity">
    <text evidence="2">Belongs to the SURF6 family.</text>
</comment>